<accession>A0ABR7QVX2</accession>
<gene>
    <name evidence="1" type="ORF">FcAc13_03505</name>
</gene>
<proteinExistence type="predicted"/>
<dbReference type="RefSeq" id="WP_187754795.1">
    <property type="nucleotide sequence ID" value="NZ_JABURY010000006.1"/>
</dbReference>
<name>A0ABR7QVX2_9GAMM</name>
<protein>
    <submittedName>
        <fullName evidence="1">Uncharacterized protein</fullName>
    </submittedName>
</protein>
<dbReference type="Proteomes" id="UP000651208">
    <property type="component" value="Unassembled WGS sequence"/>
</dbReference>
<organism evidence="1 2">
    <name type="scientific">Frischella japonica</name>
    <dbReference type="NCBI Taxonomy" id="2741544"/>
    <lineage>
        <taxon>Bacteria</taxon>
        <taxon>Pseudomonadati</taxon>
        <taxon>Pseudomonadota</taxon>
        <taxon>Gammaproteobacteria</taxon>
        <taxon>Orbales</taxon>
        <taxon>Orbaceae</taxon>
        <taxon>Frischella</taxon>
    </lineage>
</organism>
<reference evidence="1 2" key="1">
    <citation type="submission" date="2020-06" db="EMBL/GenBank/DDBJ databases">
        <title>Frischella cerana isolated from Apis cerana gut homogenate.</title>
        <authorList>
            <person name="Wolter L.A."/>
            <person name="Suenami S."/>
            <person name="Miyazaki R."/>
        </authorList>
    </citation>
    <scope>NUCLEOTIDE SEQUENCE [LARGE SCALE GENOMIC DNA]</scope>
    <source>
        <strain evidence="1 2">Ac13</strain>
    </source>
</reference>
<keyword evidence="2" id="KW-1185">Reference proteome</keyword>
<sequence length="61" mass="7254">MMYEITAEVKKGMQSWGNIKLRRDYAMTKEDLIQTLEKTEIDFDCFIKTDISVKNFQCIKL</sequence>
<comment type="caution">
    <text evidence="1">The sequence shown here is derived from an EMBL/GenBank/DDBJ whole genome shotgun (WGS) entry which is preliminary data.</text>
</comment>
<evidence type="ECO:0000313" key="1">
    <source>
        <dbReference type="EMBL" id="MBC9130372.1"/>
    </source>
</evidence>
<evidence type="ECO:0000313" key="2">
    <source>
        <dbReference type="Proteomes" id="UP000651208"/>
    </source>
</evidence>
<dbReference type="EMBL" id="JABURY010000006">
    <property type="protein sequence ID" value="MBC9130372.1"/>
    <property type="molecule type" value="Genomic_DNA"/>
</dbReference>